<evidence type="ECO:0000313" key="2">
    <source>
        <dbReference type="Proteomes" id="UP000636709"/>
    </source>
</evidence>
<name>A0A835AXS2_9POAL</name>
<accession>A0A835AXS2</accession>
<dbReference type="Proteomes" id="UP000636709">
    <property type="component" value="Unassembled WGS sequence"/>
</dbReference>
<keyword evidence="2" id="KW-1185">Reference proteome</keyword>
<organism evidence="1 2">
    <name type="scientific">Digitaria exilis</name>
    <dbReference type="NCBI Taxonomy" id="1010633"/>
    <lineage>
        <taxon>Eukaryota</taxon>
        <taxon>Viridiplantae</taxon>
        <taxon>Streptophyta</taxon>
        <taxon>Embryophyta</taxon>
        <taxon>Tracheophyta</taxon>
        <taxon>Spermatophyta</taxon>
        <taxon>Magnoliopsida</taxon>
        <taxon>Liliopsida</taxon>
        <taxon>Poales</taxon>
        <taxon>Poaceae</taxon>
        <taxon>PACMAD clade</taxon>
        <taxon>Panicoideae</taxon>
        <taxon>Panicodae</taxon>
        <taxon>Paniceae</taxon>
        <taxon>Anthephorinae</taxon>
        <taxon>Digitaria</taxon>
    </lineage>
</organism>
<dbReference type="AlphaFoldDB" id="A0A835AXS2"/>
<reference evidence="1" key="1">
    <citation type="submission" date="2020-07" db="EMBL/GenBank/DDBJ databases">
        <title>Genome sequence and genetic diversity analysis of an under-domesticated orphan crop, white fonio (Digitaria exilis).</title>
        <authorList>
            <person name="Bennetzen J.L."/>
            <person name="Chen S."/>
            <person name="Ma X."/>
            <person name="Wang X."/>
            <person name="Yssel A.E.J."/>
            <person name="Chaluvadi S.R."/>
            <person name="Johnson M."/>
            <person name="Gangashetty P."/>
            <person name="Hamidou F."/>
            <person name="Sanogo M.D."/>
            <person name="Zwaenepoel A."/>
            <person name="Wallace J."/>
            <person name="Van De Peer Y."/>
            <person name="Van Deynze A."/>
        </authorList>
    </citation>
    <scope>NUCLEOTIDE SEQUENCE</scope>
    <source>
        <tissue evidence="1">Leaves</tissue>
    </source>
</reference>
<sequence>MRASSTWYFAFGRGAITLAIENKIVIAAGTYIGERNAMRRWSSVEPTVPSAALSVFLNPHRS</sequence>
<comment type="caution">
    <text evidence="1">The sequence shown here is derived from an EMBL/GenBank/DDBJ whole genome shotgun (WGS) entry which is preliminary data.</text>
</comment>
<proteinExistence type="predicted"/>
<gene>
    <name evidence="1" type="ORF">HU200_050148</name>
</gene>
<evidence type="ECO:0000313" key="1">
    <source>
        <dbReference type="EMBL" id="KAF8670883.1"/>
    </source>
</evidence>
<dbReference type="EMBL" id="JACEFO010002248">
    <property type="protein sequence ID" value="KAF8670883.1"/>
    <property type="molecule type" value="Genomic_DNA"/>
</dbReference>
<protein>
    <submittedName>
        <fullName evidence="1">Uncharacterized protein</fullName>
    </submittedName>
</protein>